<dbReference type="PANTHER" id="PTHR34826:SF2">
    <property type="entry name" value="UPF0590 PROTEIN C409.17C"/>
    <property type="match status" value="1"/>
</dbReference>
<reference evidence="3" key="1">
    <citation type="submission" date="2024-06" db="EMBL/GenBank/DDBJ databases">
        <title>Multi-omics analyses provide insights into the biosynthesis of the anticancer antibiotic pleurotin in Hohenbuehelia grisea.</title>
        <authorList>
            <person name="Weaver J.A."/>
            <person name="Alberti F."/>
        </authorList>
    </citation>
    <scope>NUCLEOTIDE SEQUENCE [LARGE SCALE GENOMIC DNA]</scope>
    <source>
        <strain evidence="3">T-177</strain>
    </source>
</reference>
<comment type="caution">
    <text evidence="2">The sequence shown here is derived from an EMBL/GenBank/DDBJ whole genome shotgun (WGS) entry which is preliminary data.</text>
</comment>
<dbReference type="Pfam" id="PF08588">
    <property type="entry name" value="Duc1"/>
    <property type="match status" value="1"/>
</dbReference>
<organism evidence="2 3">
    <name type="scientific">Hohenbuehelia grisea</name>
    <dbReference type="NCBI Taxonomy" id="104357"/>
    <lineage>
        <taxon>Eukaryota</taxon>
        <taxon>Fungi</taxon>
        <taxon>Dikarya</taxon>
        <taxon>Basidiomycota</taxon>
        <taxon>Agaricomycotina</taxon>
        <taxon>Agaricomycetes</taxon>
        <taxon>Agaricomycetidae</taxon>
        <taxon>Agaricales</taxon>
        <taxon>Pleurotineae</taxon>
        <taxon>Pleurotaceae</taxon>
        <taxon>Hohenbuehelia</taxon>
    </lineage>
</organism>
<dbReference type="Proteomes" id="UP001556367">
    <property type="component" value="Unassembled WGS sequence"/>
</dbReference>
<gene>
    <name evidence="2" type="ORF">HGRIS_011846</name>
</gene>
<evidence type="ECO:0000259" key="1">
    <source>
        <dbReference type="Pfam" id="PF08588"/>
    </source>
</evidence>
<evidence type="ECO:0000313" key="3">
    <source>
        <dbReference type="Proteomes" id="UP001556367"/>
    </source>
</evidence>
<dbReference type="EMBL" id="JASNQZ010000002">
    <property type="protein sequence ID" value="KAL0960212.1"/>
    <property type="molecule type" value="Genomic_DNA"/>
</dbReference>
<accession>A0ABR3JYJ2</accession>
<name>A0ABR3JYJ2_9AGAR</name>
<sequence>MTRLRVLAGPSPESLVPITHLVNTSMPHLISSDVFEGRIVVGIKNLNGQGNGSSGYFDRNDRRDVTWSIQMQGRFLVPYSADDILFGNTFDKPLGLPWGSSAALKFMQYIDPTLEHDLTSGTHPGWPMRRRAMGIQSRQIANDIQQSHRQTLTRKACQNFRLMSRYKMTRPSCPRP</sequence>
<dbReference type="PANTHER" id="PTHR34826">
    <property type="entry name" value="UPF0590 PROTEIN C409.17C"/>
    <property type="match status" value="1"/>
</dbReference>
<keyword evidence="3" id="KW-1185">Reference proteome</keyword>
<proteinExistence type="predicted"/>
<evidence type="ECO:0000313" key="2">
    <source>
        <dbReference type="EMBL" id="KAL0960212.1"/>
    </source>
</evidence>
<feature type="domain" description="Domain of unknown function at the cortex 1" evidence="1">
    <location>
        <begin position="3"/>
        <end position="121"/>
    </location>
</feature>
<protein>
    <recommendedName>
        <fullName evidence="1">Domain of unknown function at the cortex 1 domain-containing protein</fullName>
    </recommendedName>
</protein>
<dbReference type="InterPro" id="IPR013897">
    <property type="entry name" value="Duc1"/>
</dbReference>